<sequence>MNQPKPDEPVIEGRKLIIVSLLSGLVWLLLANLIIYYIQETKLAELFFAGYHFLIQLGIGLISGVIFGFAGLGLIRLKTFKRILNEYAIIRQVKQMDLSVKEIVYVSLVAGISEEILFRGAIQPVIGIWWTSLLFIGIHGYIRLKTIPHILYSLFTLALSTMLGALFMYIGLISAMASHFIYDVVVLYGIKKNLSHPDN</sequence>
<comment type="caution">
    <text evidence="3">The sequence shown here is derived from an EMBL/GenBank/DDBJ whole genome shotgun (WGS) entry which is preliminary data.</text>
</comment>
<dbReference type="InterPro" id="IPR003675">
    <property type="entry name" value="Rce1/LyrA-like_dom"/>
</dbReference>
<keyword evidence="3" id="KW-0482">Metalloprotease</keyword>
<keyword evidence="4" id="KW-1185">Reference proteome</keyword>
<proteinExistence type="predicted"/>
<evidence type="ECO:0000259" key="2">
    <source>
        <dbReference type="Pfam" id="PF02517"/>
    </source>
</evidence>
<accession>A0ABS9KFV3</accession>
<keyword evidence="1" id="KW-0472">Membrane</keyword>
<evidence type="ECO:0000313" key="3">
    <source>
        <dbReference type="EMBL" id="MCG2589742.1"/>
    </source>
</evidence>
<dbReference type="Proteomes" id="UP001165366">
    <property type="component" value="Unassembled WGS sequence"/>
</dbReference>
<feature type="transmembrane region" description="Helical" evidence="1">
    <location>
        <begin position="16"/>
        <end position="38"/>
    </location>
</feature>
<dbReference type="EMBL" id="JAKLWS010000020">
    <property type="protein sequence ID" value="MCG2589742.1"/>
    <property type="molecule type" value="Genomic_DNA"/>
</dbReference>
<dbReference type="Pfam" id="PF02517">
    <property type="entry name" value="Rce1-like"/>
    <property type="match status" value="1"/>
</dbReference>
<name>A0ABS9KFV3_9BACT</name>
<evidence type="ECO:0000313" key="4">
    <source>
        <dbReference type="Proteomes" id="UP001165366"/>
    </source>
</evidence>
<reference evidence="3" key="1">
    <citation type="submission" date="2022-01" db="EMBL/GenBank/DDBJ databases">
        <authorList>
            <person name="Wang Y."/>
        </authorList>
    </citation>
    <scope>NUCLEOTIDE SEQUENCE</scope>
    <source>
        <strain evidence="3">WB101</strain>
    </source>
</reference>
<keyword evidence="1" id="KW-0812">Transmembrane</keyword>
<keyword evidence="3" id="KW-0378">Hydrolase</keyword>
<feature type="domain" description="CAAX prenyl protease 2/Lysostaphin resistance protein A-like" evidence="2">
    <location>
        <begin position="102"/>
        <end position="185"/>
    </location>
</feature>
<dbReference type="GO" id="GO:0008237">
    <property type="term" value="F:metallopeptidase activity"/>
    <property type="evidence" value="ECO:0007669"/>
    <property type="project" value="UniProtKB-KW"/>
</dbReference>
<evidence type="ECO:0000256" key="1">
    <source>
        <dbReference type="SAM" id="Phobius"/>
    </source>
</evidence>
<protein>
    <submittedName>
        <fullName evidence="3">CPBP family intramembrane metalloprotease</fullName>
    </submittedName>
</protein>
<dbReference type="RefSeq" id="WP_237855102.1">
    <property type="nucleotide sequence ID" value="NZ_JAKLWS010000020.1"/>
</dbReference>
<feature type="transmembrane region" description="Helical" evidence="1">
    <location>
        <begin position="150"/>
        <end position="172"/>
    </location>
</feature>
<gene>
    <name evidence="3" type="ORF">L6773_14270</name>
</gene>
<organism evidence="3 4">
    <name type="scientific">Rhodohalobacter sulfatireducens</name>
    <dbReference type="NCBI Taxonomy" id="2911366"/>
    <lineage>
        <taxon>Bacteria</taxon>
        <taxon>Pseudomonadati</taxon>
        <taxon>Balneolota</taxon>
        <taxon>Balneolia</taxon>
        <taxon>Balneolales</taxon>
        <taxon>Balneolaceae</taxon>
        <taxon>Rhodohalobacter</taxon>
    </lineage>
</organism>
<feature type="transmembrane region" description="Helical" evidence="1">
    <location>
        <begin position="50"/>
        <end position="75"/>
    </location>
</feature>
<keyword evidence="1" id="KW-1133">Transmembrane helix</keyword>
<reference evidence="3" key="2">
    <citation type="submission" date="2024-05" db="EMBL/GenBank/DDBJ databases">
        <title>Rhodohalobacter halophilus gen. nov., sp. nov., a moderately halophilic member of the family Balneolaceae.</title>
        <authorList>
            <person name="Xia J."/>
        </authorList>
    </citation>
    <scope>NUCLEOTIDE SEQUENCE</scope>
    <source>
        <strain evidence="3">WB101</strain>
    </source>
</reference>
<feature type="transmembrane region" description="Helical" evidence="1">
    <location>
        <begin position="125"/>
        <end position="144"/>
    </location>
</feature>
<keyword evidence="3" id="KW-0645">Protease</keyword>